<sequence length="815" mass="88676">MTLREARGAKDGARLGVGARRSSWGRLDGEARARAASAESARGDGVGSRSASGRASEQRNPTDADSRLADKGVLKAGEALRPGRLAGRLRAAAASQAAAPVRTAEGKCPSRSRSERQTRRPLGILELFAGCGRLSGACAQAGLRILCPIDVANGKHFDLLNSRVQCRARSTGSEDTNEVTRGLELALFSCRALRVCRQCGVTVSVENPASSGIWSYEPLKRELQKCSCSPVRYDACRYGAPFKKSTIFFTNAVSLGALDRRCNCRVPREILEGKVKVEGPSSGEPKAGALRSDRARARATRAGGSRQEGYLKSRSISAKTLRAHTEAVKLFYLFCKSAMVPTTTYQELDVAMEQHLHKLYFDGETISRPNNTVHGLMYEQNLAWSKTSAFPLTRKALQGYRKSSCSVSRDGAPWECAIFLAVFMARHGSIESVQAAGLTLLMFDTYLRILVAISLGRDQVAPPRARSGLRSFYPLIVAPKELGKPTKAGACDDTVLVSETAPERRPVLRAILVQILKAVKPGEYLFPDLAAQKYELIFRRACQALNFGDLKLCPRSLRHGGASVDALNGIDTLTIQKRGRWNVIASCRRYEKKGRILKQPSILGQARVQESVDELAWLVSRLPQLLCSAFKDRSVTVSVPVKVSVEWPDPLRPGSSGVAATVRLRSPADVALATVVARNVAVVGQGLALCRAGCEIFGFVEPKGPRRYHVRHRTGVHLLTLVGDFASLTVEGINPVGSKVCWFQRSGDELCGRVLQHVDAGLAICSLLATHVHRRLLHNALVPRPIADQEEEEEEGSSEVQPPVEAEEAPEPERH</sequence>
<feature type="region of interest" description="Disordered" evidence="2">
    <location>
        <begin position="96"/>
        <end position="117"/>
    </location>
</feature>
<feature type="compositionally biased region" description="Acidic residues" evidence="2">
    <location>
        <begin position="805"/>
        <end position="815"/>
    </location>
</feature>
<feature type="compositionally biased region" description="Basic and acidic residues" evidence="2">
    <location>
        <begin position="1"/>
        <end position="13"/>
    </location>
</feature>
<feature type="region of interest" description="Disordered" evidence="2">
    <location>
        <begin position="785"/>
        <end position="815"/>
    </location>
</feature>
<feature type="region of interest" description="Disordered" evidence="2">
    <location>
        <begin position="277"/>
        <end position="308"/>
    </location>
</feature>
<feature type="compositionally biased region" description="Basic and acidic residues" evidence="2">
    <location>
        <begin position="56"/>
        <end position="73"/>
    </location>
</feature>
<dbReference type="Gene3D" id="1.10.443.10">
    <property type="entry name" value="Intergrase catalytic core"/>
    <property type="match status" value="1"/>
</dbReference>
<keyword evidence="1" id="KW-0233">DNA recombination</keyword>
<dbReference type="Proteomes" id="UP001189429">
    <property type="component" value="Unassembled WGS sequence"/>
</dbReference>
<dbReference type="InterPro" id="IPR013762">
    <property type="entry name" value="Integrase-like_cat_sf"/>
</dbReference>
<keyword evidence="4" id="KW-1185">Reference proteome</keyword>
<feature type="compositionally biased region" description="Acidic residues" evidence="2">
    <location>
        <begin position="788"/>
        <end position="797"/>
    </location>
</feature>
<gene>
    <name evidence="3" type="ORF">PCOR1329_LOCUS61281</name>
</gene>
<dbReference type="SUPFAM" id="SSF56349">
    <property type="entry name" value="DNA breaking-rejoining enzymes"/>
    <property type="match status" value="1"/>
</dbReference>
<evidence type="ECO:0000256" key="1">
    <source>
        <dbReference type="ARBA" id="ARBA00023172"/>
    </source>
</evidence>
<evidence type="ECO:0000313" key="3">
    <source>
        <dbReference type="EMBL" id="CAK0877143.1"/>
    </source>
</evidence>
<proteinExistence type="predicted"/>
<feature type="region of interest" description="Disordered" evidence="2">
    <location>
        <begin position="1"/>
        <end position="73"/>
    </location>
</feature>
<dbReference type="EMBL" id="CAUYUJ010017705">
    <property type="protein sequence ID" value="CAK0877143.1"/>
    <property type="molecule type" value="Genomic_DNA"/>
</dbReference>
<accession>A0ABN9VVY5</accession>
<name>A0ABN9VVY5_9DINO</name>
<evidence type="ECO:0000256" key="2">
    <source>
        <dbReference type="SAM" id="MobiDB-lite"/>
    </source>
</evidence>
<dbReference type="InterPro" id="IPR011010">
    <property type="entry name" value="DNA_brk_join_enz"/>
</dbReference>
<evidence type="ECO:0000313" key="4">
    <source>
        <dbReference type="Proteomes" id="UP001189429"/>
    </source>
</evidence>
<evidence type="ECO:0008006" key="5">
    <source>
        <dbReference type="Google" id="ProtNLM"/>
    </source>
</evidence>
<protein>
    <recommendedName>
        <fullName evidence="5">DNA (cytosine-5-)-methyltransferase</fullName>
    </recommendedName>
</protein>
<comment type="caution">
    <text evidence="3">The sequence shown here is derived from an EMBL/GenBank/DDBJ whole genome shotgun (WGS) entry which is preliminary data.</text>
</comment>
<organism evidence="3 4">
    <name type="scientific">Prorocentrum cordatum</name>
    <dbReference type="NCBI Taxonomy" id="2364126"/>
    <lineage>
        <taxon>Eukaryota</taxon>
        <taxon>Sar</taxon>
        <taxon>Alveolata</taxon>
        <taxon>Dinophyceae</taxon>
        <taxon>Prorocentrales</taxon>
        <taxon>Prorocentraceae</taxon>
        <taxon>Prorocentrum</taxon>
    </lineage>
</organism>
<reference evidence="3" key="1">
    <citation type="submission" date="2023-10" db="EMBL/GenBank/DDBJ databases">
        <authorList>
            <person name="Chen Y."/>
            <person name="Shah S."/>
            <person name="Dougan E. K."/>
            <person name="Thang M."/>
            <person name="Chan C."/>
        </authorList>
    </citation>
    <scope>NUCLEOTIDE SEQUENCE [LARGE SCALE GENOMIC DNA]</scope>
</reference>